<dbReference type="EMBL" id="JAPCKI010000001">
    <property type="protein sequence ID" value="MDD2176410.1"/>
    <property type="molecule type" value="Genomic_DNA"/>
</dbReference>
<dbReference type="RefSeq" id="WP_274107018.1">
    <property type="nucleotide sequence ID" value="NZ_JAPCKI010000001.1"/>
</dbReference>
<gene>
    <name evidence="1" type="ORF">OIN59_03130</name>
</gene>
<sequence length="158" mass="17437">MSTTSTPLDELKTRARIALNAARRAGDHDAKLRHCLNDAARQVGFVHWDHARTVLGGFARPGDDFGTFWHAPRTGILLNQWFASHAEARAVHAQDPGAFVLPYRRQCMLVQAEFVAELGLNPQDPAWAALGRDLVAGYGCPAWGRLVGLRLAQMRAWA</sequence>
<reference evidence="1" key="1">
    <citation type="submission" date="2022-10" db="EMBL/GenBank/DDBJ databases">
        <title>Description of microaerobic benzene degrading bacteria.</title>
        <authorList>
            <person name="Bedics A."/>
            <person name="Tancsics A."/>
            <person name="Banerjee S."/>
        </authorList>
    </citation>
    <scope>NUCLEOTIDE SEQUENCE</scope>
    <source>
        <strain evidence="1">D2M1</strain>
    </source>
</reference>
<proteinExistence type="predicted"/>
<accession>A0ABT5RSS6</accession>
<keyword evidence="2" id="KW-1185">Reference proteome</keyword>
<evidence type="ECO:0000313" key="1">
    <source>
        <dbReference type="EMBL" id="MDD2176410.1"/>
    </source>
</evidence>
<organism evidence="1 2">
    <name type="scientific">Acidovorax benzenivorans</name>
    <dbReference type="NCBI Taxonomy" id="2987520"/>
    <lineage>
        <taxon>Bacteria</taxon>
        <taxon>Pseudomonadati</taxon>
        <taxon>Pseudomonadota</taxon>
        <taxon>Betaproteobacteria</taxon>
        <taxon>Burkholderiales</taxon>
        <taxon>Comamonadaceae</taxon>
        <taxon>Acidovorax</taxon>
    </lineage>
</organism>
<comment type="caution">
    <text evidence="1">The sequence shown here is derived from an EMBL/GenBank/DDBJ whole genome shotgun (WGS) entry which is preliminary data.</text>
</comment>
<protein>
    <submittedName>
        <fullName evidence="1">Uncharacterized protein</fullName>
    </submittedName>
</protein>
<dbReference type="Proteomes" id="UP001148932">
    <property type="component" value="Unassembled WGS sequence"/>
</dbReference>
<name>A0ABT5RSS6_9BURK</name>
<evidence type="ECO:0000313" key="2">
    <source>
        <dbReference type="Proteomes" id="UP001148932"/>
    </source>
</evidence>